<dbReference type="CTD" id="78776038"/>
<dbReference type="RefSeq" id="XP_053585594.1">
    <property type="nucleotide sequence ID" value="XM_053730822.1"/>
</dbReference>
<dbReference type="EMBL" id="WUAV01000004">
    <property type="protein sequence ID" value="KAF1758913.1"/>
    <property type="molecule type" value="Genomic_DNA"/>
</dbReference>
<proteinExistence type="predicted"/>
<reference evidence="1 2" key="1">
    <citation type="submission" date="2019-12" db="EMBL/GenBank/DDBJ databases">
        <title>Chromosome-level assembly of the Caenorhabditis remanei genome.</title>
        <authorList>
            <person name="Teterina A.A."/>
            <person name="Willis J.H."/>
            <person name="Phillips P.C."/>
        </authorList>
    </citation>
    <scope>NUCLEOTIDE SEQUENCE [LARGE SCALE GENOMIC DNA]</scope>
    <source>
        <strain evidence="1 2">PX506</strain>
        <tissue evidence="1">Whole organism</tissue>
    </source>
</reference>
<protein>
    <submittedName>
        <fullName evidence="1">Uncharacterized protein</fullName>
    </submittedName>
</protein>
<name>A0A6A5GWW9_CAERE</name>
<dbReference type="GeneID" id="78776038"/>
<evidence type="ECO:0000313" key="1">
    <source>
        <dbReference type="EMBL" id="KAF1758913.1"/>
    </source>
</evidence>
<dbReference type="Proteomes" id="UP000483820">
    <property type="component" value="Chromosome IV"/>
</dbReference>
<dbReference type="KEGG" id="crq:GCK72_015373"/>
<gene>
    <name evidence="1" type="ORF">GCK72_015373</name>
</gene>
<accession>A0A6A5GWW9</accession>
<evidence type="ECO:0000313" key="2">
    <source>
        <dbReference type="Proteomes" id="UP000483820"/>
    </source>
</evidence>
<sequence>MKALKCFSSNFFTGCSSVPSSRKFFCKISLSTDYQLGFNLEVTNMNNLKSDDVELGLQKFKASNERIIHRFQRLLLQILSRKKQKITEELDLHGPIV</sequence>
<organism evidence="1 2">
    <name type="scientific">Caenorhabditis remanei</name>
    <name type="common">Caenorhabditis vulgaris</name>
    <dbReference type="NCBI Taxonomy" id="31234"/>
    <lineage>
        <taxon>Eukaryota</taxon>
        <taxon>Metazoa</taxon>
        <taxon>Ecdysozoa</taxon>
        <taxon>Nematoda</taxon>
        <taxon>Chromadorea</taxon>
        <taxon>Rhabditida</taxon>
        <taxon>Rhabditina</taxon>
        <taxon>Rhabditomorpha</taxon>
        <taxon>Rhabditoidea</taxon>
        <taxon>Rhabditidae</taxon>
        <taxon>Peloderinae</taxon>
        <taxon>Caenorhabditis</taxon>
    </lineage>
</organism>
<dbReference type="AlphaFoldDB" id="A0A6A5GWW9"/>
<comment type="caution">
    <text evidence="1">The sequence shown here is derived from an EMBL/GenBank/DDBJ whole genome shotgun (WGS) entry which is preliminary data.</text>
</comment>